<feature type="domain" description="Metalloprotease TldD/E C-terminal" evidence="3">
    <location>
        <begin position="298"/>
        <end position="544"/>
    </location>
</feature>
<dbReference type="InterPro" id="IPR051463">
    <property type="entry name" value="Peptidase_U62_metallo"/>
</dbReference>
<protein>
    <recommendedName>
        <fullName evidence="3">Metalloprotease TldD/E C-terminal domain-containing protein</fullName>
    </recommendedName>
</protein>
<dbReference type="GO" id="GO:0008237">
    <property type="term" value="F:metallopeptidase activity"/>
    <property type="evidence" value="ECO:0007669"/>
    <property type="project" value="InterPro"/>
</dbReference>
<proteinExistence type="inferred from homology"/>
<dbReference type="AlphaFoldDB" id="A0A9C9K007"/>
<evidence type="ECO:0000313" key="4">
    <source>
        <dbReference type="EMBL" id="HEC78388.1"/>
    </source>
</evidence>
<dbReference type="EMBL" id="DRIG01000048">
    <property type="protein sequence ID" value="HEC78388.1"/>
    <property type="molecule type" value="Genomic_DNA"/>
</dbReference>
<dbReference type="SUPFAM" id="SSF111283">
    <property type="entry name" value="Putative modulator of DNA gyrase, PmbA/TldD"/>
    <property type="match status" value="1"/>
</dbReference>
<dbReference type="Pfam" id="PF19289">
    <property type="entry name" value="PmbA_TldD_3rd"/>
    <property type="match status" value="1"/>
</dbReference>
<reference evidence="4" key="1">
    <citation type="journal article" date="2020" name="mSystems">
        <title>Genome- and Community-Level Interaction Insights into Carbon Utilization and Element Cycling Functions of Hydrothermarchaeota in Hydrothermal Sediment.</title>
        <authorList>
            <person name="Zhou Z."/>
            <person name="Liu Y."/>
            <person name="Xu W."/>
            <person name="Pan J."/>
            <person name="Luo Z.H."/>
            <person name="Li M."/>
        </authorList>
    </citation>
    <scope>NUCLEOTIDE SEQUENCE</scope>
    <source>
        <strain evidence="4">HyVt-388</strain>
    </source>
</reference>
<accession>A0A9C9K007</accession>
<comment type="similarity">
    <text evidence="1">Belongs to the peptidase U62 family.</text>
</comment>
<feature type="region of interest" description="Disordered" evidence="2">
    <location>
        <begin position="545"/>
        <end position="568"/>
    </location>
</feature>
<evidence type="ECO:0000256" key="2">
    <source>
        <dbReference type="SAM" id="MobiDB-lite"/>
    </source>
</evidence>
<dbReference type="GO" id="GO:0005829">
    <property type="term" value="C:cytosol"/>
    <property type="evidence" value="ECO:0007669"/>
    <property type="project" value="TreeGrafter"/>
</dbReference>
<sequence length="568" mass="64499">MKRFSTGIFSLGVLLFITFSFAQQENILKAMKEELHRSYNALSRVKPVSLYFLEYELWDEYKKEISAVLGALYNDSEERHIYADIDVRVGSPRLDNTHEIRGGTELDFLDWIPSIVEVPVDHNPQALKAILWAETDRRFKKALEKYTKVLAEKQVKVVESDTSPDFSNASAQKYYADDVDITLDFNPWKEKIRRFSEIFKNFPWIYNSYVSLSTTLLTKYLVNTDGTEIKENRLAYRIRIYAATMADDGMELYLVKTFYATDPERLPDDATVSTAIDSLIGRLDALRKAPLVEPYTGPAILVNEASGVFFHEIFGHRIEGHRQKSEFEGQTFTKKVGKQILPSFISVYDDPTMNSFEGTDLNGFYRFDDEGVPAHKVTVVENGILKNFLMSRSPIAGFPESNGHGRRSYGHQVVSRQGVLYIKSDKEVPFPELRRALINECRKQNKEYGLIFYDISGGFTSTGRSGTQTFKVIPLYVKRVYVDGRPDEVVRGVDIVGTPLLSFSKIELTGDDYKVFNGTCGAESGWVPVSAISPSIFVSEIEVEKKSKGQEKPPILPSPVQSSKERRQ</sequence>
<dbReference type="InterPro" id="IPR036059">
    <property type="entry name" value="TldD/PmbA_sf"/>
</dbReference>
<dbReference type="InterPro" id="IPR045569">
    <property type="entry name" value="Metalloprtase-TldD/E_C"/>
</dbReference>
<evidence type="ECO:0000259" key="3">
    <source>
        <dbReference type="Pfam" id="PF19289"/>
    </source>
</evidence>
<organism evidence="4 5">
    <name type="scientific">candidate division WOR-3 bacterium</name>
    <dbReference type="NCBI Taxonomy" id="2052148"/>
    <lineage>
        <taxon>Bacteria</taxon>
        <taxon>Bacteria division WOR-3</taxon>
    </lineage>
</organism>
<evidence type="ECO:0000256" key="1">
    <source>
        <dbReference type="ARBA" id="ARBA00005836"/>
    </source>
</evidence>
<name>A0A9C9K007_UNCW3</name>
<dbReference type="PANTHER" id="PTHR30624">
    <property type="entry name" value="UNCHARACTERIZED PROTEIN TLDD AND PMBA"/>
    <property type="match status" value="1"/>
</dbReference>
<gene>
    <name evidence="4" type="ORF">ENI34_04505</name>
</gene>
<dbReference type="PANTHER" id="PTHR30624:SF4">
    <property type="entry name" value="METALLOPROTEASE TLDD"/>
    <property type="match status" value="1"/>
</dbReference>
<evidence type="ECO:0000313" key="5">
    <source>
        <dbReference type="Proteomes" id="UP000885826"/>
    </source>
</evidence>
<comment type="caution">
    <text evidence="4">The sequence shown here is derived from an EMBL/GenBank/DDBJ whole genome shotgun (WGS) entry which is preliminary data.</text>
</comment>
<dbReference type="Proteomes" id="UP000885826">
    <property type="component" value="Unassembled WGS sequence"/>
</dbReference>
<dbReference type="GO" id="GO:0006508">
    <property type="term" value="P:proteolysis"/>
    <property type="evidence" value="ECO:0007669"/>
    <property type="project" value="InterPro"/>
</dbReference>